<reference evidence="17" key="1">
    <citation type="submission" date="2022-01" db="EMBL/GenBank/DDBJ databases">
        <title>Paenibacillus spongiae sp. nov., isolated from marine sponge.</title>
        <authorList>
            <person name="Li Z."/>
            <person name="Zhang M."/>
        </authorList>
    </citation>
    <scope>NUCLEOTIDE SEQUENCE</scope>
    <source>
        <strain evidence="17">PHS-Z3</strain>
    </source>
</reference>
<evidence type="ECO:0000256" key="5">
    <source>
        <dbReference type="ARBA" id="ARBA00022729"/>
    </source>
</evidence>
<keyword evidence="6 13" id="KW-0560">Oxidoreductase</keyword>
<organism evidence="17 18">
    <name type="scientific">Paenibacillus spongiae</name>
    <dbReference type="NCBI Taxonomy" id="2909671"/>
    <lineage>
        <taxon>Bacteria</taxon>
        <taxon>Bacillati</taxon>
        <taxon>Bacillota</taxon>
        <taxon>Bacilli</taxon>
        <taxon>Bacillales</taxon>
        <taxon>Paenibacillaceae</taxon>
        <taxon>Paenibacillus</taxon>
    </lineage>
</organism>
<name>A0ABY5SGY4_9BACL</name>
<evidence type="ECO:0000256" key="14">
    <source>
        <dbReference type="SAM" id="Phobius"/>
    </source>
</evidence>
<dbReference type="InterPro" id="IPR011008">
    <property type="entry name" value="Dimeric_a/b-barrel"/>
</dbReference>
<keyword evidence="5" id="KW-0732">Signal</keyword>
<feature type="domain" description="Dyp-type peroxidase C-terminal" evidence="16">
    <location>
        <begin position="240"/>
        <end position="422"/>
    </location>
</feature>
<gene>
    <name evidence="17" type="primary">efeB</name>
    <name evidence="17" type="ORF">L1F29_16070</name>
</gene>
<feature type="domain" description="Dyp-type peroxidase N-terminal" evidence="15">
    <location>
        <begin position="76"/>
        <end position="229"/>
    </location>
</feature>
<evidence type="ECO:0000313" key="18">
    <source>
        <dbReference type="Proteomes" id="UP001057877"/>
    </source>
</evidence>
<evidence type="ECO:0000256" key="1">
    <source>
        <dbReference type="ARBA" id="ARBA00004196"/>
    </source>
</evidence>
<evidence type="ECO:0000313" key="17">
    <source>
        <dbReference type="EMBL" id="UVI33262.1"/>
    </source>
</evidence>
<comment type="subcellular location">
    <subcellularLocation>
        <location evidence="1">Cell envelope</location>
    </subcellularLocation>
</comment>
<proteinExistence type="inferred from homology"/>
<dbReference type="InterPro" id="IPR006311">
    <property type="entry name" value="TAT_signal"/>
</dbReference>
<dbReference type="SUPFAM" id="SSF54909">
    <property type="entry name" value="Dimeric alpha+beta barrel"/>
    <property type="match status" value="1"/>
</dbReference>
<evidence type="ECO:0000256" key="13">
    <source>
        <dbReference type="RuleBase" id="RU365017"/>
    </source>
</evidence>
<dbReference type="Proteomes" id="UP001057877">
    <property type="component" value="Chromosome"/>
</dbReference>
<evidence type="ECO:0000259" key="15">
    <source>
        <dbReference type="Pfam" id="PF04261"/>
    </source>
</evidence>
<protein>
    <recommendedName>
        <fullName evidence="10 13">Deferrochelatase</fullName>
        <ecNumber evidence="13">1.11.1.-</ecNumber>
    </recommendedName>
    <alternativeName>
        <fullName evidence="11 13">Peroxidase EfeB</fullName>
    </alternativeName>
</protein>
<evidence type="ECO:0000256" key="12">
    <source>
        <dbReference type="ARBA" id="ARBA00048856"/>
    </source>
</evidence>
<keyword evidence="14" id="KW-0472">Membrane</keyword>
<dbReference type="EMBL" id="CP091430">
    <property type="protein sequence ID" value="UVI33262.1"/>
    <property type="molecule type" value="Genomic_DNA"/>
</dbReference>
<evidence type="ECO:0000256" key="10">
    <source>
        <dbReference type="ARBA" id="ARBA00033771"/>
    </source>
</evidence>
<evidence type="ECO:0000256" key="9">
    <source>
        <dbReference type="ARBA" id="ARBA00025737"/>
    </source>
</evidence>
<dbReference type="NCBIfam" id="TIGR01412">
    <property type="entry name" value="tat_substr_1"/>
    <property type="match status" value="1"/>
</dbReference>
<dbReference type="RefSeq" id="WP_258389315.1">
    <property type="nucleotide sequence ID" value="NZ_CP091430.1"/>
</dbReference>
<dbReference type="PROSITE" id="PS51318">
    <property type="entry name" value="TAT"/>
    <property type="match status" value="1"/>
</dbReference>
<dbReference type="GO" id="GO:0016829">
    <property type="term" value="F:lyase activity"/>
    <property type="evidence" value="ECO:0007669"/>
    <property type="project" value="UniProtKB-KW"/>
</dbReference>
<evidence type="ECO:0000256" key="4">
    <source>
        <dbReference type="ARBA" id="ARBA00022723"/>
    </source>
</evidence>
<comment type="function">
    <text evidence="13">Involved in the recovery of exogenous heme iron. Extracts iron from heme while preserving the protoporphyrin ring intact.</text>
</comment>
<keyword evidence="7 13" id="KW-0408">Iron</keyword>
<keyword evidence="2 13" id="KW-0575">Peroxidase</keyword>
<keyword evidence="14" id="KW-0812">Transmembrane</keyword>
<keyword evidence="4 13" id="KW-0479">Metal-binding</keyword>
<dbReference type="Pfam" id="PF04261">
    <property type="entry name" value="Dyp_perox_N"/>
    <property type="match status" value="1"/>
</dbReference>
<dbReference type="InterPro" id="IPR006313">
    <property type="entry name" value="EfeB/EfeN"/>
</dbReference>
<comment type="similarity">
    <text evidence="9 13">Belongs to the DyP-type peroxidase family.</text>
</comment>
<evidence type="ECO:0000259" key="16">
    <source>
        <dbReference type="Pfam" id="PF20628"/>
    </source>
</evidence>
<evidence type="ECO:0000256" key="7">
    <source>
        <dbReference type="ARBA" id="ARBA00023004"/>
    </source>
</evidence>
<dbReference type="NCBIfam" id="TIGR01409">
    <property type="entry name" value="TAT_signal_seq"/>
    <property type="match status" value="1"/>
</dbReference>
<evidence type="ECO:0000256" key="3">
    <source>
        <dbReference type="ARBA" id="ARBA00022617"/>
    </source>
</evidence>
<dbReference type="Pfam" id="PF20628">
    <property type="entry name" value="Dyp_perox_C"/>
    <property type="match status" value="1"/>
</dbReference>
<evidence type="ECO:0000256" key="6">
    <source>
        <dbReference type="ARBA" id="ARBA00023002"/>
    </source>
</evidence>
<dbReference type="InterPro" id="IPR006314">
    <property type="entry name" value="Dyp_peroxidase"/>
</dbReference>
<keyword evidence="3 13" id="KW-0349">Heme</keyword>
<dbReference type="InterPro" id="IPR019546">
    <property type="entry name" value="TAT_signal_bac_arc"/>
</dbReference>
<dbReference type="EC" id="1.11.1.-" evidence="13"/>
<evidence type="ECO:0000256" key="8">
    <source>
        <dbReference type="ARBA" id="ARBA00023239"/>
    </source>
</evidence>
<feature type="transmembrane region" description="Helical" evidence="14">
    <location>
        <begin position="21"/>
        <end position="44"/>
    </location>
</feature>
<accession>A0ABY5SGY4</accession>
<keyword evidence="18" id="KW-1185">Reference proteome</keyword>
<dbReference type="PROSITE" id="PS51404">
    <property type="entry name" value="DYP_PEROXIDASE"/>
    <property type="match status" value="1"/>
</dbReference>
<sequence length="434" mass="47017">MSDTQNDKQQGKTETKLSRREVLKMAGVGGVSLLLGSVVGGSVLEGSGLTSALTGSSDTKKAGGSQASIPFYDTVQAGIVTPSQDFLCFASFDLVVNRIEDVRKLFREWTEAAAQMAAGQPVGEESSNAFLPPKDTGEAAGLLPARTTITFGVGPSFFDERLGLQAKRPASFKVLPKFPGDSLLEEWCGGDIGVQVCANDLQVAFHAIRNLTRIARGKAVLRWMQEGFQRTGAANPAGETPRNLLGFKDGTGNPNVNDRELMNSHVWVQPSDGPSWMENGSYMVTRRIRMRIEVWDRSSLQDQETTFGRHRASGAPLGEQGEFDPLALDKKDENGKLAIPAMSHVRLSHGDGSVKILRRSYSYSSGMDLKSGQFDAGLFFVSYQRNIATQFVPLQERLAKQDKLNEYIVHVGSAVFACFPGAKKGGYIGEGLLS</sequence>
<dbReference type="InterPro" id="IPR048328">
    <property type="entry name" value="Dyp_perox_C"/>
</dbReference>
<dbReference type="InterPro" id="IPR048327">
    <property type="entry name" value="Dyp_perox_N"/>
</dbReference>
<keyword evidence="14" id="KW-1133">Transmembrane helix</keyword>
<comment type="cofactor">
    <cofactor evidence="13">
        <name>heme b</name>
        <dbReference type="ChEBI" id="CHEBI:60344"/>
    </cofactor>
    <text evidence="13">Binds 1 heme b (iron(II)-protoporphyrin IX) group non-covalently per subunit.</text>
</comment>
<evidence type="ECO:0000256" key="11">
    <source>
        <dbReference type="ARBA" id="ARBA00033775"/>
    </source>
</evidence>
<dbReference type="PANTHER" id="PTHR30521">
    <property type="entry name" value="DEFERROCHELATASE/PEROXIDASE"/>
    <property type="match status" value="1"/>
</dbReference>
<keyword evidence="8 17" id="KW-0456">Lyase</keyword>
<dbReference type="NCBIfam" id="TIGR01413">
    <property type="entry name" value="Dyp_perox_fam"/>
    <property type="match status" value="1"/>
</dbReference>
<dbReference type="PANTHER" id="PTHR30521:SF4">
    <property type="entry name" value="DEFERROCHELATASE"/>
    <property type="match status" value="1"/>
</dbReference>
<comment type="catalytic activity">
    <reaction evidence="12">
        <text>heme b + 2 H(+) = protoporphyrin IX + Fe(2+)</text>
        <dbReference type="Rhea" id="RHEA:22584"/>
        <dbReference type="ChEBI" id="CHEBI:15378"/>
        <dbReference type="ChEBI" id="CHEBI:29033"/>
        <dbReference type="ChEBI" id="CHEBI:57306"/>
        <dbReference type="ChEBI" id="CHEBI:60344"/>
        <dbReference type="EC" id="4.98.1.1"/>
    </reaction>
    <physiologicalReaction direction="left-to-right" evidence="12">
        <dbReference type="Rhea" id="RHEA:22585"/>
    </physiologicalReaction>
</comment>
<evidence type="ECO:0000256" key="2">
    <source>
        <dbReference type="ARBA" id="ARBA00022559"/>
    </source>
</evidence>